<dbReference type="Proteomes" id="UP000305541">
    <property type="component" value="Unassembled WGS sequence"/>
</dbReference>
<protein>
    <submittedName>
        <fullName evidence="4">Prepilin-type N-terminal cleavage/methylation domain-containing protein</fullName>
    </submittedName>
</protein>
<evidence type="ECO:0000256" key="2">
    <source>
        <dbReference type="ARBA" id="ARBA00023287"/>
    </source>
</evidence>
<evidence type="ECO:0000256" key="1">
    <source>
        <dbReference type="ARBA" id="ARBA00004241"/>
    </source>
</evidence>
<evidence type="ECO:0000313" key="4">
    <source>
        <dbReference type="EMBL" id="TLQ03283.1"/>
    </source>
</evidence>
<keyword evidence="2" id="KW-0178">Competence</keyword>
<dbReference type="InterPro" id="IPR016977">
    <property type="entry name" value="ComGF"/>
</dbReference>
<dbReference type="InterPro" id="IPR012902">
    <property type="entry name" value="N_methyl_site"/>
</dbReference>
<comment type="caution">
    <text evidence="4">The sequence shown here is derived from an EMBL/GenBank/DDBJ whole genome shotgun (WGS) entry which is preliminary data.</text>
</comment>
<keyword evidence="3" id="KW-1133">Transmembrane helix</keyword>
<dbReference type="GO" id="GO:0009986">
    <property type="term" value="C:cell surface"/>
    <property type="evidence" value="ECO:0007669"/>
    <property type="project" value="UniProtKB-SubCell"/>
</dbReference>
<gene>
    <name evidence="4" type="ORF">FEZ51_10055</name>
</gene>
<dbReference type="EMBL" id="VBTH01000030">
    <property type="protein sequence ID" value="TLQ03283.1"/>
    <property type="molecule type" value="Genomic_DNA"/>
</dbReference>
<organism evidence="4 5">
    <name type="scientific">Pediococcus stilesii</name>
    <dbReference type="NCBI Taxonomy" id="331679"/>
    <lineage>
        <taxon>Bacteria</taxon>
        <taxon>Bacillati</taxon>
        <taxon>Bacillota</taxon>
        <taxon>Bacilli</taxon>
        <taxon>Lactobacillales</taxon>
        <taxon>Lactobacillaceae</taxon>
        <taxon>Pediococcus</taxon>
    </lineage>
</organism>
<dbReference type="NCBIfam" id="TIGR02532">
    <property type="entry name" value="IV_pilin_GFxxxE"/>
    <property type="match status" value="1"/>
</dbReference>
<dbReference type="Pfam" id="PF15980">
    <property type="entry name" value="ComGF"/>
    <property type="match status" value="1"/>
</dbReference>
<dbReference type="Pfam" id="PF07963">
    <property type="entry name" value="N_methyl"/>
    <property type="match status" value="1"/>
</dbReference>
<dbReference type="AlphaFoldDB" id="A0A5R9BSV0"/>
<dbReference type="RefSeq" id="WP_138474957.1">
    <property type="nucleotide sequence ID" value="NZ_VBTH01000030.1"/>
</dbReference>
<evidence type="ECO:0000313" key="5">
    <source>
        <dbReference type="Proteomes" id="UP000305541"/>
    </source>
</evidence>
<feature type="transmembrane region" description="Helical" evidence="3">
    <location>
        <begin position="12"/>
        <end position="35"/>
    </location>
</feature>
<dbReference type="PROSITE" id="PS00409">
    <property type="entry name" value="PROKAR_NTER_METHYL"/>
    <property type="match status" value="1"/>
</dbReference>
<keyword evidence="3" id="KW-0812">Transmembrane</keyword>
<keyword evidence="3" id="KW-0472">Membrane</keyword>
<proteinExistence type="predicted"/>
<accession>A0A5R9BSV0</accession>
<reference evidence="4 5" key="1">
    <citation type="submission" date="2019-05" db="EMBL/GenBank/DDBJ databases">
        <title>The metagenome of a microbial culture collection derived from dairy environment covers the genomic content of the human microbiome.</title>
        <authorList>
            <person name="Roder T."/>
            <person name="Wuthrich D."/>
            <person name="Sattari Z."/>
            <person name="Von Ah U."/>
            <person name="Bar C."/>
            <person name="Ronchi F."/>
            <person name="Macpherson A.J."/>
            <person name="Ganal-Vonarburg S.C."/>
            <person name="Bruggmann R."/>
            <person name="Vergeres G."/>
        </authorList>
    </citation>
    <scope>NUCLEOTIDE SEQUENCE [LARGE SCALE GENOMIC DNA]</scope>
    <source>
        <strain evidence="4 5">FAM 18815</strain>
    </source>
</reference>
<evidence type="ECO:0000256" key="3">
    <source>
        <dbReference type="SAM" id="Phobius"/>
    </source>
</evidence>
<comment type="subcellular location">
    <subcellularLocation>
        <location evidence="1">Cell surface</location>
    </subcellularLocation>
</comment>
<name>A0A5R9BSV0_9LACO</name>
<dbReference type="GO" id="GO:0030420">
    <property type="term" value="P:establishment of competence for transformation"/>
    <property type="evidence" value="ECO:0007669"/>
    <property type="project" value="UniProtKB-KW"/>
</dbReference>
<sequence>MKLGKNFKKRGFTLIEAVIALSILSMVVLLGSLSIETANGEMKKGYENKLETIVQDLESPKHGFKLVSLESDQLKLYSMVEEKTYYLGLYRNMLRYTPGHMPLMLEIMHVRFSKEGNLIKIEITVRNQKFDALVFIPQKEK</sequence>
<dbReference type="OrthoDB" id="2249392at2"/>